<comment type="caution">
    <text evidence="1">The sequence shown here is derived from an EMBL/GenBank/DDBJ whole genome shotgun (WGS) entry which is preliminary data.</text>
</comment>
<evidence type="ECO:0000313" key="2">
    <source>
        <dbReference type="Proteomes" id="UP000798662"/>
    </source>
</evidence>
<gene>
    <name evidence="1" type="ORF">I4F81_001788</name>
</gene>
<reference evidence="1" key="1">
    <citation type="submission" date="2019-11" db="EMBL/GenBank/DDBJ databases">
        <title>Nori genome reveals adaptations in red seaweeds to the harsh intertidal environment.</title>
        <authorList>
            <person name="Wang D."/>
            <person name="Mao Y."/>
        </authorList>
    </citation>
    <scope>NUCLEOTIDE SEQUENCE</scope>
    <source>
        <tissue evidence="1">Gametophyte</tissue>
    </source>
</reference>
<keyword evidence="2" id="KW-1185">Reference proteome</keyword>
<sequence length="366" mass="35518">MSYVDRDRMARTFTPAAGVLAGAAAIPGWADAADDGSGAAAVGGVDGDLGGGAVAAPGPAMYNPSGVLTDGARGNGLPPPRPTPAGGGGGGGGKPSARSRLGRPFTRRPPAGTPAPSAASAAAAAAAAAASENTPPPVADAAGGGGLPLAPDGGVEAGALVVSPHPPPRMADLMGLTGSTVGAGRPPAPVTPPDVEERADRLTAAAAAAARRRTPGGLAEAVDLLTAAARARETAGGFSTPGNQQVHAALAGALRRAGRRGEAECHARVAVEILAQGGVVSGERVGGAWLLVAACIDTGGAGGAGAGSRDDEAEEAYRKSLLAFKTAKLNGCRGIPVALCRLEALLVRGGRGAEARELARSHFKDA</sequence>
<accession>A0ACC3BNX1</accession>
<proteinExistence type="predicted"/>
<name>A0ACC3BNX1_PYRYE</name>
<dbReference type="Proteomes" id="UP000798662">
    <property type="component" value="Chromosome 1"/>
</dbReference>
<protein>
    <submittedName>
        <fullName evidence="1">Uncharacterized protein</fullName>
    </submittedName>
</protein>
<organism evidence="1 2">
    <name type="scientific">Pyropia yezoensis</name>
    <name type="common">Susabi-nori</name>
    <name type="synonym">Porphyra yezoensis</name>
    <dbReference type="NCBI Taxonomy" id="2788"/>
    <lineage>
        <taxon>Eukaryota</taxon>
        <taxon>Rhodophyta</taxon>
        <taxon>Bangiophyceae</taxon>
        <taxon>Bangiales</taxon>
        <taxon>Bangiaceae</taxon>
        <taxon>Pyropia</taxon>
    </lineage>
</organism>
<evidence type="ECO:0000313" key="1">
    <source>
        <dbReference type="EMBL" id="KAK1859191.1"/>
    </source>
</evidence>
<dbReference type="EMBL" id="CM020618">
    <property type="protein sequence ID" value="KAK1859191.1"/>
    <property type="molecule type" value="Genomic_DNA"/>
</dbReference>